<evidence type="ECO:0000313" key="2">
    <source>
        <dbReference type="Proteomes" id="UP000326340"/>
    </source>
</evidence>
<keyword evidence="2" id="KW-1185">Reference proteome</keyword>
<accession>A0A5Q4BDN1</accession>
<dbReference type="Proteomes" id="UP000326340">
    <property type="component" value="Unassembled WGS sequence"/>
</dbReference>
<name>A0A5Q4BDN1_9PEZI</name>
<sequence>GSETSTLPALSFYTVDGPFSSKRPSTWFPSCSSSLHPGVIKNAHRRGLTHPRRLHLRPLQQQRWRLGGALLHQMSLFVDVRCSDYDQQILKLKIVTFLGR</sequence>
<proteinExistence type="predicted"/>
<protein>
    <submittedName>
        <fullName evidence="1">Uncharacterized protein</fullName>
    </submittedName>
</protein>
<gene>
    <name evidence="1" type="ORF">CSHISOI_10406</name>
</gene>
<comment type="caution">
    <text evidence="1">The sequence shown here is derived from an EMBL/GenBank/DDBJ whole genome shotgun (WGS) entry which is preliminary data.</text>
</comment>
<evidence type="ECO:0000313" key="1">
    <source>
        <dbReference type="EMBL" id="TQN65012.1"/>
    </source>
</evidence>
<organism evidence="1 2">
    <name type="scientific">Colletotrichum shisoi</name>
    <dbReference type="NCBI Taxonomy" id="2078593"/>
    <lineage>
        <taxon>Eukaryota</taxon>
        <taxon>Fungi</taxon>
        <taxon>Dikarya</taxon>
        <taxon>Ascomycota</taxon>
        <taxon>Pezizomycotina</taxon>
        <taxon>Sordariomycetes</taxon>
        <taxon>Hypocreomycetidae</taxon>
        <taxon>Glomerellales</taxon>
        <taxon>Glomerellaceae</taxon>
        <taxon>Colletotrichum</taxon>
        <taxon>Colletotrichum destructivum species complex</taxon>
    </lineage>
</organism>
<dbReference type="EMBL" id="PUHP01001867">
    <property type="protein sequence ID" value="TQN65012.1"/>
    <property type="molecule type" value="Genomic_DNA"/>
</dbReference>
<reference evidence="1 2" key="1">
    <citation type="journal article" date="2019" name="Sci. Rep.">
        <title>Colletotrichum shisoi sp. nov., an anthracnose pathogen of Perilla frutescens in Japan: molecular phylogenetic, morphological and genomic evidence.</title>
        <authorList>
            <person name="Gan P."/>
            <person name="Tsushima A."/>
            <person name="Hiroyama R."/>
            <person name="Narusaka M."/>
            <person name="Takano Y."/>
            <person name="Narusaka Y."/>
            <person name="Kawaradani M."/>
            <person name="Damm U."/>
            <person name="Shirasu K."/>
        </authorList>
    </citation>
    <scope>NUCLEOTIDE SEQUENCE [LARGE SCALE GENOMIC DNA]</scope>
    <source>
        <strain evidence="1 2">PG-2018a</strain>
    </source>
</reference>
<dbReference type="AlphaFoldDB" id="A0A5Q4BDN1"/>
<feature type="non-terminal residue" evidence="1">
    <location>
        <position position="1"/>
    </location>
</feature>